<dbReference type="RefSeq" id="WP_345009036.1">
    <property type="nucleotide sequence ID" value="NZ_BAABFC010000001.1"/>
</dbReference>
<keyword evidence="4" id="KW-0663">Pyridoxal phosphate</keyword>
<comment type="subunit">
    <text evidence="3">Homodimer.</text>
</comment>
<evidence type="ECO:0000313" key="11">
    <source>
        <dbReference type="EMBL" id="GAA4492591.1"/>
    </source>
</evidence>
<accession>A0ABP8PW26</accession>
<dbReference type="CDD" id="cd01559">
    <property type="entry name" value="ADCL_like"/>
    <property type="match status" value="1"/>
</dbReference>
<evidence type="ECO:0000256" key="9">
    <source>
        <dbReference type="ARBA" id="ARBA00049529"/>
    </source>
</evidence>
<evidence type="ECO:0000256" key="3">
    <source>
        <dbReference type="ARBA" id="ARBA00011738"/>
    </source>
</evidence>
<reference evidence="12" key="1">
    <citation type="journal article" date="2019" name="Int. J. Syst. Evol. Microbiol.">
        <title>The Global Catalogue of Microorganisms (GCM) 10K type strain sequencing project: providing services to taxonomists for standard genome sequencing and annotation.</title>
        <authorList>
            <consortium name="The Broad Institute Genomics Platform"/>
            <consortium name="The Broad Institute Genome Sequencing Center for Infectious Disease"/>
            <person name="Wu L."/>
            <person name="Ma J."/>
        </authorList>
    </citation>
    <scope>NUCLEOTIDE SEQUENCE [LARGE SCALE GENOMIC DNA]</scope>
    <source>
        <strain evidence="12">JCM 32226</strain>
    </source>
</reference>
<dbReference type="PANTHER" id="PTHR42743:SF2">
    <property type="entry name" value="AMINODEOXYCHORISMATE LYASE"/>
    <property type="match status" value="1"/>
</dbReference>
<comment type="cofactor">
    <cofactor evidence="1">
        <name>pyridoxal 5'-phosphate</name>
        <dbReference type="ChEBI" id="CHEBI:597326"/>
    </cofactor>
</comment>
<dbReference type="SUPFAM" id="SSF56752">
    <property type="entry name" value="D-aminoacid aminotransferase-like PLP-dependent enzymes"/>
    <property type="match status" value="1"/>
</dbReference>
<evidence type="ECO:0000256" key="7">
    <source>
        <dbReference type="ARBA" id="ARBA00035633"/>
    </source>
</evidence>
<evidence type="ECO:0000256" key="6">
    <source>
        <dbReference type="ARBA" id="ARBA00023239"/>
    </source>
</evidence>
<evidence type="ECO:0000256" key="1">
    <source>
        <dbReference type="ARBA" id="ARBA00001933"/>
    </source>
</evidence>
<dbReference type="Pfam" id="PF01063">
    <property type="entry name" value="Aminotran_4"/>
    <property type="match status" value="1"/>
</dbReference>
<proteinExistence type="inferred from homology"/>
<dbReference type="NCBIfam" id="TIGR03461">
    <property type="entry name" value="pabC_Proteo"/>
    <property type="match status" value="1"/>
</dbReference>
<dbReference type="EMBL" id="BAABFC010000001">
    <property type="protein sequence ID" value="GAA4492591.1"/>
    <property type="molecule type" value="Genomic_DNA"/>
</dbReference>
<dbReference type="Proteomes" id="UP001501321">
    <property type="component" value="Unassembled WGS sequence"/>
</dbReference>
<dbReference type="EC" id="4.1.3.38" evidence="8 10"/>
<dbReference type="PANTHER" id="PTHR42743">
    <property type="entry name" value="AMINO-ACID AMINOTRANSFERASE"/>
    <property type="match status" value="1"/>
</dbReference>
<dbReference type="Gene3D" id="3.20.10.10">
    <property type="entry name" value="D-amino Acid Aminotransferase, subunit A, domain 2"/>
    <property type="match status" value="1"/>
</dbReference>
<dbReference type="InterPro" id="IPR043132">
    <property type="entry name" value="BCAT-like_C"/>
</dbReference>
<dbReference type="GO" id="GO:0016829">
    <property type="term" value="F:lyase activity"/>
    <property type="evidence" value="ECO:0007669"/>
    <property type="project" value="UniProtKB-KW"/>
</dbReference>
<dbReference type="InterPro" id="IPR050571">
    <property type="entry name" value="Class-IV_PLP-Dep_Aminotrnsfr"/>
</dbReference>
<keyword evidence="12" id="KW-1185">Reference proteome</keyword>
<protein>
    <recommendedName>
        <fullName evidence="8 10">Aminodeoxychorismate lyase</fullName>
        <ecNumber evidence="8 10">4.1.3.38</ecNumber>
    </recommendedName>
</protein>
<keyword evidence="5" id="KW-0289">Folate biosynthesis</keyword>
<dbReference type="InterPro" id="IPR017824">
    <property type="entry name" value="Aminodeoxychorismate_lyase_IV"/>
</dbReference>
<comment type="pathway">
    <text evidence="7">Cofactor biosynthesis; tetrahydrofolate biosynthesis; 4-aminobenzoate from chorismate: step 2/2.</text>
</comment>
<dbReference type="InterPro" id="IPR043131">
    <property type="entry name" value="BCAT-like_N"/>
</dbReference>
<dbReference type="InterPro" id="IPR001544">
    <property type="entry name" value="Aminotrans_IV"/>
</dbReference>
<gene>
    <name evidence="11" type="primary">pabC</name>
    <name evidence="11" type="ORF">GCM10023095_01290</name>
</gene>
<evidence type="ECO:0000256" key="5">
    <source>
        <dbReference type="ARBA" id="ARBA00022909"/>
    </source>
</evidence>
<comment type="catalytic activity">
    <reaction evidence="9">
        <text>4-amino-4-deoxychorismate = 4-aminobenzoate + pyruvate + H(+)</text>
        <dbReference type="Rhea" id="RHEA:16201"/>
        <dbReference type="ChEBI" id="CHEBI:15361"/>
        <dbReference type="ChEBI" id="CHEBI:15378"/>
        <dbReference type="ChEBI" id="CHEBI:17836"/>
        <dbReference type="ChEBI" id="CHEBI:58406"/>
        <dbReference type="EC" id="4.1.3.38"/>
    </reaction>
</comment>
<dbReference type="NCBIfam" id="NF004761">
    <property type="entry name" value="PRK06092.1"/>
    <property type="match status" value="1"/>
</dbReference>
<name>A0ABP8PW26_9GAMM</name>
<sequence length="272" mass="30105">MLLLDGNHVDGLSPADRGLTLGDGFFSTMRVSNGQICLLSYHLARIRNCLARLQFPALEWDVMVTAMQARASRLQDGVLKIIVTRGQGGRGYSPLGCSRPTVILSEYAYPAHYDTWQAQGIVLGEIDQRLGNQPLLAGLKTLGRLEQVLFKAELESRGLAEALVCDTQGHLVEAVTANLFWRQGQCVFTPALTQAGVAGVMRAWCLDQLQRWQWDVQEVSQTPAALVQADEIWLTNALMGQVPVGQWRGRSYPVDGAVCRRLQKSYHDEVKV</sequence>
<dbReference type="Gene3D" id="3.30.470.10">
    <property type="match status" value="1"/>
</dbReference>
<dbReference type="InterPro" id="IPR036038">
    <property type="entry name" value="Aminotransferase-like"/>
</dbReference>
<organism evidence="11 12">
    <name type="scientific">Pseudaeromonas paramecii</name>
    <dbReference type="NCBI Taxonomy" id="2138166"/>
    <lineage>
        <taxon>Bacteria</taxon>
        <taxon>Pseudomonadati</taxon>
        <taxon>Pseudomonadota</taxon>
        <taxon>Gammaproteobacteria</taxon>
        <taxon>Aeromonadales</taxon>
        <taxon>Aeromonadaceae</taxon>
        <taxon>Pseudaeromonas</taxon>
    </lineage>
</organism>
<comment type="caution">
    <text evidence="11">The sequence shown here is derived from an EMBL/GenBank/DDBJ whole genome shotgun (WGS) entry which is preliminary data.</text>
</comment>
<evidence type="ECO:0000256" key="4">
    <source>
        <dbReference type="ARBA" id="ARBA00022898"/>
    </source>
</evidence>
<evidence type="ECO:0000256" key="8">
    <source>
        <dbReference type="ARBA" id="ARBA00035676"/>
    </source>
</evidence>
<keyword evidence="6 11" id="KW-0456">Lyase</keyword>
<comment type="similarity">
    <text evidence="2">Belongs to the class-IV pyridoxal-phosphate-dependent aminotransferase family.</text>
</comment>
<evidence type="ECO:0000256" key="10">
    <source>
        <dbReference type="NCBIfam" id="TIGR03461"/>
    </source>
</evidence>
<evidence type="ECO:0000313" key="12">
    <source>
        <dbReference type="Proteomes" id="UP001501321"/>
    </source>
</evidence>
<evidence type="ECO:0000256" key="2">
    <source>
        <dbReference type="ARBA" id="ARBA00009320"/>
    </source>
</evidence>